<dbReference type="Proteomes" id="UP000177092">
    <property type="component" value="Unassembled WGS sequence"/>
</dbReference>
<evidence type="ECO:0000256" key="3">
    <source>
        <dbReference type="ARBA" id="ARBA00022516"/>
    </source>
</evidence>
<evidence type="ECO:0000256" key="7">
    <source>
        <dbReference type="ARBA" id="ARBA00023239"/>
    </source>
</evidence>
<organism evidence="10 11">
    <name type="scientific">Candidatus Gottesmanbacteria bacterium RIFCSPHIGHO2_02_FULL_40_13</name>
    <dbReference type="NCBI Taxonomy" id="1798384"/>
    <lineage>
        <taxon>Bacteria</taxon>
        <taxon>Candidatus Gottesmaniibacteriota</taxon>
    </lineage>
</organism>
<dbReference type="InterPro" id="IPR014721">
    <property type="entry name" value="Ribsml_uS5_D2-typ_fold_subgr"/>
</dbReference>
<keyword evidence="5" id="KW-0067">ATP-binding</keyword>
<keyword evidence="6" id="KW-0443">Lipid metabolism</keyword>
<dbReference type="InterPro" id="IPR005935">
    <property type="entry name" value="Mev_decarb"/>
</dbReference>
<dbReference type="AlphaFoldDB" id="A0A1F6A697"/>
<dbReference type="InterPro" id="IPR029765">
    <property type="entry name" value="Mev_diP_decarb"/>
</dbReference>
<evidence type="ECO:0000256" key="5">
    <source>
        <dbReference type="ARBA" id="ARBA00022840"/>
    </source>
</evidence>
<dbReference type="EMBL" id="MFJN01000053">
    <property type="protein sequence ID" value="OGG20191.1"/>
    <property type="molecule type" value="Genomic_DNA"/>
</dbReference>
<keyword evidence="3" id="KW-0444">Lipid biosynthesis</keyword>
<dbReference type="FunFam" id="3.30.230.10:FF:000072">
    <property type="entry name" value="Diphosphomevalonate decarboxylase"/>
    <property type="match status" value="1"/>
</dbReference>
<keyword evidence="7" id="KW-0456">Lyase</keyword>
<evidence type="ECO:0000313" key="11">
    <source>
        <dbReference type="Proteomes" id="UP000177092"/>
    </source>
</evidence>
<name>A0A1F6A697_9BACT</name>
<dbReference type="Gene3D" id="3.30.230.10">
    <property type="match status" value="1"/>
</dbReference>
<dbReference type="SUPFAM" id="SSF54211">
    <property type="entry name" value="Ribosomal protein S5 domain 2-like"/>
    <property type="match status" value="1"/>
</dbReference>
<dbReference type="Gene3D" id="3.30.70.890">
    <property type="entry name" value="GHMP kinase, C-terminal domain"/>
    <property type="match status" value="1"/>
</dbReference>
<evidence type="ECO:0000313" key="10">
    <source>
        <dbReference type="EMBL" id="OGG20191.1"/>
    </source>
</evidence>
<evidence type="ECO:0000256" key="4">
    <source>
        <dbReference type="ARBA" id="ARBA00022741"/>
    </source>
</evidence>
<sequence length="325" mass="35862">MKMTAVAPSNLAFIKYWGKVDDNLNLPANSSISMNLSGLTTTTTVDFDNQYKSDLVIIDGKKDEKESLRVTLHLDRIRKSAKIKLKARVVSQSNFPASTGLSSSASGFAALTLSASTAAGLKLTEKELSILARQASGSACRSIPSGFVEWKKGQTSNESFAYSLYPPYWWDLIDVVLVLSDGKKVVSTTDGQKLAFSSPFFTNRLERLESKIKKLKKSLAEKDFSGFGVLVENEALELHAVMLTSIPSLIYLHPETLFFMQEVTKWRKEGLEAYFSLNTGQALHILCQSKDLVRVKQKLAGFRNIKKIIINRPAGGAGIITSHLF</sequence>
<dbReference type="STRING" id="1798384.A3D03_01200"/>
<evidence type="ECO:0000256" key="2">
    <source>
        <dbReference type="ARBA" id="ARBA00012296"/>
    </source>
</evidence>
<dbReference type="InterPro" id="IPR020568">
    <property type="entry name" value="Ribosomal_Su5_D2-typ_SF"/>
</dbReference>
<dbReference type="InterPro" id="IPR036554">
    <property type="entry name" value="GHMP_kinase_C_sf"/>
</dbReference>
<proteinExistence type="inferred from homology"/>
<dbReference type="PIRSF" id="PIRSF015950">
    <property type="entry name" value="Mev_P_decrbx"/>
    <property type="match status" value="1"/>
</dbReference>
<comment type="similarity">
    <text evidence="1">Belongs to the diphosphomevalonate decarboxylase family.</text>
</comment>
<evidence type="ECO:0000256" key="1">
    <source>
        <dbReference type="ARBA" id="ARBA00008831"/>
    </source>
</evidence>
<dbReference type="PANTHER" id="PTHR10977">
    <property type="entry name" value="DIPHOSPHOMEVALONATE DECARBOXYLASE"/>
    <property type="match status" value="1"/>
</dbReference>
<dbReference type="NCBIfam" id="TIGR01240">
    <property type="entry name" value="mevDPdecarb"/>
    <property type="match status" value="1"/>
</dbReference>
<dbReference type="EC" id="4.1.1.33" evidence="2"/>
<dbReference type="Pfam" id="PF18376">
    <property type="entry name" value="MDD_C"/>
    <property type="match status" value="1"/>
</dbReference>
<accession>A0A1F6A697</accession>
<dbReference type="InterPro" id="IPR053859">
    <property type="entry name" value="MVD-like_N"/>
</dbReference>
<dbReference type="SUPFAM" id="SSF55060">
    <property type="entry name" value="GHMP Kinase, C-terminal domain"/>
    <property type="match status" value="1"/>
</dbReference>
<feature type="domain" description="Mvd1 C-terminal" evidence="8">
    <location>
        <begin position="175"/>
        <end position="298"/>
    </location>
</feature>
<keyword evidence="4" id="KW-0547">Nucleotide-binding</keyword>
<dbReference type="GO" id="GO:0005524">
    <property type="term" value="F:ATP binding"/>
    <property type="evidence" value="ECO:0007669"/>
    <property type="project" value="UniProtKB-KW"/>
</dbReference>
<protein>
    <recommendedName>
        <fullName evidence="2">diphosphomevalonate decarboxylase</fullName>
        <ecNumber evidence="2">4.1.1.33</ecNumber>
    </recommendedName>
</protein>
<dbReference type="InterPro" id="IPR041431">
    <property type="entry name" value="Mvd1_C"/>
</dbReference>
<dbReference type="PANTHER" id="PTHR10977:SF3">
    <property type="entry name" value="DIPHOSPHOMEVALONATE DECARBOXYLASE"/>
    <property type="match status" value="1"/>
</dbReference>
<evidence type="ECO:0000259" key="8">
    <source>
        <dbReference type="Pfam" id="PF18376"/>
    </source>
</evidence>
<comment type="caution">
    <text evidence="10">The sequence shown here is derived from an EMBL/GenBank/DDBJ whole genome shotgun (WGS) entry which is preliminary data.</text>
</comment>
<dbReference type="Pfam" id="PF22700">
    <property type="entry name" value="MVD-like_N"/>
    <property type="match status" value="1"/>
</dbReference>
<dbReference type="GO" id="GO:0005829">
    <property type="term" value="C:cytosol"/>
    <property type="evidence" value="ECO:0007669"/>
    <property type="project" value="InterPro"/>
</dbReference>
<dbReference type="GO" id="GO:0004163">
    <property type="term" value="F:diphosphomevalonate decarboxylase activity"/>
    <property type="evidence" value="ECO:0007669"/>
    <property type="project" value="UniProtKB-EC"/>
</dbReference>
<evidence type="ECO:0000259" key="9">
    <source>
        <dbReference type="Pfam" id="PF22700"/>
    </source>
</evidence>
<dbReference type="GO" id="GO:0019287">
    <property type="term" value="P:isopentenyl diphosphate biosynthetic process, mevalonate pathway"/>
    <property type="evidence" value="ECO:0007669"/>
    <property type="project" value="InterPro"/>
</dbReference>
<feature type="domain" description="Diphosphomevalonate decarboxylase-like N-terminal" evidence="9">
    <location>
        <begin position="7"/>
        <end position="161"/>
    </location>
</feature>
<gene>
    <name evidence="10" type="ORF">A3D03_01200</name>
</gene>
<reference evidence="10 11" key="1">
    <citation type="journal article" date="2016" name="Nat. Commun.">
        <title>Thousands of microbial genomes shed light on interconnected biogeochemical processes in an aquifer system.</title>
        <authorList>
            <person name="Anantharaman K."/>
            <person name="Brown C.T."/>
            <person name="Hug L.A."/>
            <person name="Sharon I."/>
            <person name="Castelle C.J."/>
            <person name="Probst A.J."/>
            <person name="Thomas B.C."/>
            <person name="Singh A."/>
            <person name="Wilkins M.J."/>
            <person name="Karaoz U."/>
            <person name="Brodie E.L."/>
            <person name="Williams K.H."/>
            <person name="Hubbard S.S."/>
            <person name="Banfield J.F."/>
        </authorList>
    </citation>
    <scope>NUCLEOTIDE SEQUENCE [LARGE SCALE GENOMIC DNA]</scope>
</reference>
<evidence type="ECO:0000256" key="6">
    <source>
        <dbReference type="ARBA" id="ARBA00023098"/>
    </source>
</evidence>